<keyword evidence="1" id="KW-1133">Transmembrane helix</keyword>
<gene>
    <name evidence="2" type="ORF">PDM28_15700</name>
</gene>
<evidence type="ECO:0000256" key="1">
    <source>
        <dbReference type="SAM" id="Phobius"/>
    </source>
</evidence>
<organism evidence="2 3">
    <name type="scientific">Stenotrophomonas aracearum</name>
    <dbReference type="NCBI Taxonomy" id="3003272"/>
    <lineage>
        <taxon>Bacteria</taxon>
        <taxon>Pseudomonadati</taxon>
        <taxon>Pseudomonadota</taxon>
        <taxon>Gammaproteobacteria</taxon>
        <taxon>Lysobacterales</taxon>
        <taxon>Lysobacteraceae</taxon>
        <taxon>Stenotrophomonas</taxon>
    </lineage>
</organism>
<sequence>MPLTGEQIFVKCLRTALLAGTAYILFALGELMLTMTCNQEQYPGAFLWPWLLSLLVLAIYSKFDFMRTGLFNANVIAVRVAAAVLLSTELVVIAHLSTQLSTCQGADDGMIVAPGFFLLVYTAIALSLLFGDAWLGVIRNIIRLGKRPFDLSPADDVDPADTIRNSSPRRKRRAR</sequence>
<keyword evidence="3" id="KW-1185">Reference proteome</keyword>
<feature type="transmembrane region" description="Helical" evidence="1">
    <location>
        <begin position="12"/>
        <end position="33"/>
    </location>
</feature>
<dbReference type="Proteomes" id="UP001305421">
    <property type="component" value="Chromosome"/>
</dbReference>
<reference evidence="2 3" key="1">
    <citation type="submission" date="2022-12" db="EMBL/GenBank/DDBJ databases">
        <title>Two new species, Stenotrophomonas aracearum and Stenotrophomonas oahuensis, isolated from Anthurium (Araceae family) in Hawaii.</title>
        <authorList>
            <person name="Chunag S.C."/>
            <person name="Dobhal S."/>
            <person name="Alvarez A."/>
            <person name="Arif M."/>
        </authorList>
    </citation>
    <scope>NUCLEOTIDE SEQUENCE [LARGE SCALE GENOMIC DNA]</scope>
    <source>
        <strain evidence="2 3">A5588</strain>
    </source>
</reference>
<proteinExistence type="predicted"/>
<accession>A0ABY9YB58</accession>
<feature type="transmembrane region" description="Helical" evidence="1">
    <location>
        <begin position="75"/>
        <end position="96"/>
    </location>
</feature>
<evidence type="ECO:0000313" key="2">
    <source>
        <dbReference type="EMBL" id="WNH48103.1"/>
    </source>
</evidence>
<keyword evidence="1" id="KW-0472">Membrane</keyword>
<dbReference type="RefSeq" id="WP_311182765.1">
    <property type="nucleotide sequence ID" value="NZ_CP115543.1"/>
</dbReference>
<dbReference type="EMBL" id="CP115543">
    <property type="protein sequence ID" value="WNH48103.1"/>
    <property type="molecule type" value="Genomic_DNA"/>
</dbReference>
<evidence type="ECO:0000313" key="3">
    <source>
        <dbReference type="Proteomes" id="UP001305421"/>
    </source>
</evidence>
<protein>
    <recommendedName>
        <fullName evidence="4">Transmembrane protein</fullName>
    </recommendedName>
</protein>
<name>A0ABY9YB58_9GAMM</name>
<keyword evidence="1" id="KW-0812">Transmembrane</keyword>
<feature type="transmembrane region" description="Helical" evidence="1">
    <location>
        <begin position="116"/>
        <end position="137"/>
    </location>
</feature>
<feature type="transmembrane region" description="Helical" evidence="1">
    <location>
        <begin position="45"/>
        <end position="63"/>
    </location>
</feature>
<evidence type="ECO:0008006" key="4">
    <source>
        <dbReference type="Google" id="ProtNLM"/>
    </source>
</evidence>